<feature type="chain" id="PRO_5039673693" evidence="1">
    <location>
        <begin position="17"/>
        <end position="152"/>
    </location>
</feature>
<protein>
    <submittedName>
        <fullName evidence="2">DUF3515 family protein</fullName>
    </submittedName>
</protein>
<organism evidence="2 3">
    <name type="scientific">Sanguibacter suaedae</name>
    <dbReference type="NCBI Taxonomy" id="2795737"/>
    <lineage>
        <taxon>Bacteria</taxon>
        <taxon>Bacillati</taxon>
        <taxon>Actinomycetota</taxon>
        <taxon>Actinomycetes</taxon>
        <taxon>Micrococcales</taxon>
        <taxon>Sanguibacteraceae</taxon>
        <taxon>Sanguibacter</taxon>
    </lineage>
</organism>
<dbReference type="Pfam" id="PF12028">
    <property type="entry name" value="DUF3515"/>
    <property type="match status" value="1"/>
</dbReference>
<dbReference type="EMBL" id="JAEINH010000003">
    <property type="protein sequence ID" value="MBI9114465.1"/>
    <property type="molecule type" value="Genomic_DNA"/>
</dbReference>
<reference evidence="2" key="1">
    <citation type="submission" date="2020-12" db="EMBL/GenBank/DDBJ databases">
        <title>Sanguibacter suaedae sp. nov., isolated from Suaeda aralocaspica.</title>
        <authorList>
            <person name="Ma Q."/>
        </authorList>
    </citation>
    <scope>NUCLEOTIDE SEQUENCE</scope>
    <source>
        <strain evidence="2">YZGR15</strain>
    </source>
</reference>
<proteinExistence type="predicted"/>
<evidence type="ECO:0000313" key="3">
    <source>
        <dbReference type="Proteomes" id="UP000602087"/>
    </source>
</evidence>
<keyword evidence="1" id="KW-0732">Signal</keyword>
<keyword evidence="3" id="KW-1185">Reference proteome</keyword>
<sequence>MVLAAALAAITTAGCAATISVPAGPDAANPLCARAVLAVPGKVAGQEKVRASGQATAAWGQAGAAVTLRCGVEPPTPTTEDCQSITVDVRGEETVFDWIAVQDDAGWTFVTYGREPAVSVQVPASLALEQPTAALVDLAAAVNEIPATRQCV</sequence>
<evidence type="ECO:0000256" key="1">
    <source>
        <dbReference type="SAM" id="SignalP"/>
    </source>
</evidence>
<feature type="signal peptide" evidence="1">
    <location>
        <begin position="1"/>
        <end position="16"/>
    </location>
</feature>
<evidence type="ECO:0000313" key="2">
    <source>
        <dbReference type="EMBL" id="MBI9114465.1"/>
    </source>
</evidence>
<comment type="caution">
    <text evidence="2">The sequence shown here is derived from an EMBL/GenBank/DDBJ whole genome shotgun (WGS) entry which is preliminary data.</text>
</comment>
<dbReference type="Proteomes" id="UP000602087">
    <property type="component" value="Unassembled WGS sequence"/>
</dbReference>
<dbReference type="InterPro" id="IPR021903">
    <property type="entry name" value="DUF3515"/>
</dbReference>
<accession>A0A934IAZ6</accession>
<name>A0A934IAZ6_9MICO</name>
<dbReference type="AlphaFoldDB" id="A0A934IAZ6"/>
<gene>
    <name evidence="2" type="ORF">JAV76_05485</name>
</gene>